<accession>A0A4Y5T5N5</accession>
<dbReference type="AlphaFoldDB" id="A0A4Y5T5N5"/>
<proteinExistence type="predicted"/>
<dbReference type="EMBL" id="MK285060">
    <property type="protein sequence ID" value="QDB01181.1"/>
    <property type="molecule type" value="Genomic_DNA"/>
</dbReference>
<dbReference type="PROSITE" id="PS51450">
    <property type="entry name" value="LRR"/>
    <property type="match status" value="1"/>
</dbReference>
<geneLocation type="plasmid" evidence="1">
    <name>pCPT6-1</name>
</geneLocation>
<keyword evidence="1" id="KW-0614">Plasmid</keyword>
<name>A0A4Y5T5N5_CLOPF</name>
<dbReference type="InterPro" id="IPR001611">
    <property type="entry name" value="Leu-rich_rpt"/>
</dbReference>
<reference evidence="1" key="1">
    <citation type="journal article" date="2019" name="Pathogens">
        <title>In silico Identification of Novel Toxin Homologs and Associated Mobile Genetic Elements in Clostridium perfringens.</title>
        <authorList>
            <person name="Lacey J.A."/>
            <person name="Johanesen P.A."/>
            <person name="Lyras D."/>
            <person name="Moore R.J."/>
        </authorList>
    </citation>
    <scope>NUCLEOTIDE SEQUENCE</scope>
    <source>
        <strain evidence="1">T6</strain>
        <plasmid evidence="1">pCPT6-1</plasmid>
    </source>
</reference>
<sequence>MFIIPEDISSLKENTKLQSLGLGFNKIKDISILSNNSIN</sequence>
<evidence type="ECO:0000313" key="1">
    <source>
        <dbReference type="EMBL" id="QDB01181.1"/>
    </source>
</evidence>
<protein>
    <submittedName>
        <fullName evidence="1">Uncharacterized protein</fullName>
    </submittedName>
</protein>
<organism evidence="1">
    <name type="scientific">Clostridium perfringens</name>
    <dbReference type="NCBI Taxonomy" id="1502"/>
    <lineage>
        <taxon>Bacteria</taxon>
        <taxon>Bacillati</taxon>
        <taxon>Bacillota</taxon>
        <taxon>Clostridia</taxon>
        <taxon>Eubacteriales</taxon>
        <taxon>Clostridiaceae</taxon>
        <taxon>Clostridium</taxon>
    </lineage>
</organism>